<evidence type="ECO:0000259" key="1">
    <source>
        <dbReference type="Pfam" id="PF01370"/>
    </source>
</evidence>
<proteinExistence type="predicted"/>
<feature type="domain" description="NAD-dependent epimerase/dehydratase" evidence="1">
    <location>
        <begin position="3"/>
        <end position="226"/>
    </location>
</feature>
<dbReference type="EMBL" id="JYNX01000036">
    <property type="protein sequence ID" value="KMO79274.1"/>
    <property type="molecule type" value="Genomic_DNA"/>
</dbReference>
<dbReference type="PANTHER" id="PTHR48079">
    <property type="entry name" value="PROTEIN YEEZ"/>
    <property type="match status" value="1"/>
</dbReference>
<organism evidence="2 3">
    <name type="scientific">Mycolicibacterium chubuense</name>
    <name type="common">Mycobacterium chubuense</name>
    <dbReference type="NCBI Taxonomy" id="1800"/>
    <lineage>
        <taxon>Bacteria</taxon>
        <taxon>Bacillati</taxon>
        <taxon>Actinomycetota</taxon>
        <taxon>Actinomycetes</taxon>
        <taxon>Mycobacteriales</taxon>
        <taxon>Mycobacteriaceae</taxon>
        <taxon>Mycolicibacterium</taxon>
    </lineage>
</organism>
<dbReference type="PANTHER" id="PTHR48079:SF6">
    <property type="entry name" value="NAD(P)-BINDING DOMAIN-CONTAINING PROTEIN-RELATED"/>
    <property type="match status" value="1"/>
</dbReference>
<dbReference type="RefSeq" id="WP_048418799.1">
    <property type="nucleotide sequence ID" value="NZ_JYNX01000036.1"/>
</dbReference>
<dbReference type="Gene3D" id="3.40.50.720">
    <property type="entry name" value="NAD(P)-binding Rossmann-like Domain"/>
    <property type="match status" value="1"/>
</dbReference>
<protein>
    <submittedName>
        <fullName evidence="2">3 beta-hydroxysteroid dehydrogenase/Delta 5--&gt;4-isomerase</fullName>
    </submittedName>
</protein>
<dbReference type="GO" id="GO:0005737">
    <property type="term" value="C:cytoplasm"/>
    <property type="evidence" value="ECO:0007669"/>
    <property type="project" value="TreeGrafter"/>
</dbReference>
<dbReference type="InterPro" id="IPR001509">
    <property type="entry name" value="Epimerase_deHydtase"/>
</dbReference>
<dbReference type="GO" id="GO:0004029">
    <property type="term" value="F:aldehyde dehydrogenase (NAD+) activity"/>
    <property type="evidence" value="ECO:0007669"/>
    <property type="project" value="TreeGrafter"/>
</dbReference>
<dbReference type="SUPFAM" id="SSF51735">
    <property type="entry name" value="NAD(P)-binding Rossmann-fold domains"/>
    <property type="match status" value="1"/>
</dbReference>
<keyword evidence="3" id="KW-1185">Reference proteome</keyword>
<evidence type="ECO:0000313" key="3">
    <source>
        <dbReference type="Proteomes" id="UP000036176"/>
    </source>
</evidence>
<evidence type="ECO:0000313" key="2">
    <source>
        <dbReference type="EMBL" id="KMO79274.1"/>
    </source>
</evidence>
<gene>
    <name evidence="2" type="ORF">MCHUDSM44219_02816</name>
</gene>
<dbReference type="Pfam" id="PF01370">
    <property type="entry name" value="Epimerase"/>
    <property type="match status" value="1"/>
</dbReference>
<keyword evidence="2" id="KW-0413">Isomerase</keyword>
<accession>A0A0J6W9K6</accession>
<dbReference type="AlphaFoldDB" id="A0A0J6W9K6"/>
<sequence>MKVLVTGGTGFTGSHAAAALAAAGHEVRLMVRDPAKVGQVFPLYGFLPDDVVVADMTEPDAVEAAFDGCDGVVHTAALVDLRRRSARAVEEANTRGVEVVIGGAVRRGIPSIIHVSSLSVFLAPNGPMMSASSPIVDGASAYARSKAAAERYVRGLQDAGAPVGVCYPAGIIGPDDPGLSAMTAGLVSIMTSVFVVTSGGMQIVDVRDLAALLVTLLELPPGPHRYVAASDMLSWPRLYDLCCTLTGTRPRRIRVPGSALRVAGSVGDMVKRLYDFDFPLTRESMDVTTGWPGADSSSTTRELGVTFRDPAESLRDTLTWLFVAGHLTAEQVGTLAQEAMSP</sequence>
<name>A0A0J6W9K6_MYCCU</name>
<dbReference type="InterPro" id="IPR036291">
    <property type="entry name" value="NAD(P)-bd_dom_sf"/>
</dbReference>
<comment type="caution">
    <text evidence="2">The sequence shown here is derived from an EMBL/GenBank/DDBJ whole genome shotgun (WGS) entry which is preliminary data.</text>
</comment>
<dbReference type="InterPro" id="IPR051783">
    <property type="entry name" value="NAD(P)-dependent_oxidoreduct"/>
</dbReference>
<dbReference type="Proteomes" id="UP000036176">
    <property type="component" value="Unassembled WGS sequence"/>
</dbReference>
<dbReference type="PATRIC" id="fig|1800.3.peg.2822"/>
<dbReference type="GO" id="GO:0016853">
    <property type="term" value="F:isomerase activity"/>
    <property type="evidence" value="ECO:0007669"/>
    <property type="project" value="UniProtKB-KW"/>
</dbReference>
<dbReference type="OrthoDB" id="5491199at2"/>
<reference evidence="2 3" key="1">
    <citation type="journal article" date="2015" name="Genome Biol. Evol.">
        <title>Characterization of Three Mycobacterium spp. with Potential Use in Bioremediation by Genome Sequencing and Comparative Genomics.</title>
        <authorList>
            <person name="Das S."/>
            <person name="Pettersson B.M."/>
            <person name="Behra P.R."/>
            <person name="Ramesh M."/>
            <person name="Dasgupta S."/>
            <person name="Bhattacharya A."/>
            <person name="Kirsebom L.A."/>
        </authorList>
    </citation>
    <scope>NUCLEOTIDE SEQUENCE [LARGE SCALE GENOMIC DNA]</scope>
    <source>
        <strain evidence="2 3">DSM 44219</strain>
    </source>
</reference>